<keyword evidence="1" id="KW-0175">Coiled coil</keyword>
<reference evidence="3" key="2">
    <citation type="submission" date="2015-02" db="UniProtKB">
        <authorList>
            <consortium name="EnsemblMetazoa"/>
        </authorList>
    </citation>
    <scope>IDENTIFICATION</scope>
</reference>
<dbReference type="SUPFAM" id="SSF140361">
    <property type="entry name" value="MIT domain-like"/>
    <property type="match status" value="1"/>
</dbReference>
<dbReference type="Proteomes" id="UP000014500">
    <property type="component" value="Unassembled WGS sequence"/>
</dbReference>
<reference evidence="4" key="1">
    <citation type="submission" date="2011-05" db="EMBL/GenBank/DDBJ databases">
        <authorList>
            <person name="Richards S.R."/>
            <person name="Qu J."/>
            <person name="Jiang H."/>
            <person name="Jhangiani S.N."/>
            <person name="Agravi P."/>
            <person name="Goodspeed R."/>
            <person name="Gross S."/>
            <person name="Mandapat C."/>
            <person name="Jackson L."/>
            <person name="Mathew T."/>
            <person name="Pu L."/>
            <person name="Thornton R."/>
            <person name="Saada N."/>
            <person name="Wilczek-Boney K.B."/>
            <person name="Lee S."/>
            <person name="Kovar C."/>
            <person name="Wu Y."/>
            <person name="Scherer S.E."/>
            <person name="Worley K.C."/>
            <person name="Muzny D.M."/>
            <person name="Gibbs R."/>
        </authorList>
    </citation>
    <scope>NUCLEOTIDE SEQUENCE</scope>
    <source>
        <strain evidence="4">Brora</strain>
    </source>
</reference>
<evidence type="ECO:0000313" key="4">
    <source>
        <dbReference type="Proteomes" id="UP000014500"/>
    </source>
</evidence>
<dbReference type="OMA" id="KCHETVA"/>
<sequence length="278" mass="31828">MEYMESSLNAAHYQHRKAQNYMRLGKFDQAVGHHQRAAELLKDAMQMTKSDKALESLRLQHDYHVRQEAVVRFKQQEAERLLRRIQKKKLHEIERGDSEQTVFLSSEGATGDLQHAIYRTLEETDSLLAFLIQNKQQSQAETQEIRSNGAATAIEDQTINRGWKIPKDDKTLMEELKTNNSELKKLVQRLLNELDKCHEEKQQLQDMLDNIQMMNDITSSSNPSSRASSKMAHLRVATDSSSPFVLSPSGELSPVELPPLAPLEMPNFDFNLLDPKSN</sequence>
<dbReference type="PhylomeDB" id="T1IIW5"/>
<evidence type="ECO:0000313" key="3">
    <source>
        <dbReference type="EnsemblMetazoa" id="SMAR000818-PA"/>
    </source>
</evidence>
<evidence type="ECO:0000259" key="2">
    <source>
        <dbReference type="Pfam" id="PF17169"/>
    </source>
</evidence>
<dbReference type="AlphaFoldDB" id="T1IIW5"/>
<feature type="domain" description="Nuclear receptor-binding factor 2 MIT" evidence="2">
    <location>
        <begin position="4"/>
        <end position="81"/>
    </location>
</feature>
<dbReference type="GO" id="GO:0006914">
    <property type="term" value="P:autophagy"/>
    <property type="evidence" value="ECO:0007669"/>
    <property type="project" value="InterPro"/>
</dbReference>
<dbReference type="InterPro" id="IPR039679">
    <property type="entry name" value="NRBF2"/>
</dbReference>
<dbReference type="InterPro" id="IPR033393">
    <property type="entry name" value="NRBF2_MIT"/>
</dbReference>
<dbReference type="HOGENOM" id="CLU_087409_0_0_1"/>
<proteinExistence type="predicted"/>
<dbReference type="Pfam" id="PF17169">
    <property type="entry name" value="NRBF2_MIT"/>
    <property type="match status" value="1"/>
</dbReference>
<organism evidence="3 4">
    <name type="scientific">Strigamia maritima</name>
    <name type="common">European centipede</name>
    <name type="synonym">Geophilus maritimus</name>
    <dbReference type="NCBI Taxonomy" id="126957"/>
    <lineage>
        <taxon>Eukaryota</taxon>
        <taxon>Metazoa</taxon>
        <taxon>Ecdysozoa</taxon>
        <taxon>Arthropoda</taxon>
        <taxon>Myriapoda</taxon>
        <taxon>Chilopoda</taxon>
        <taxon>Pleurostigmophora</taxon>
        <taxon>Geophilomorpha</taxon>
        <taxon>Linotaeniidae</taxon>
        <taxon>Strigamia</taxon>
    </lineage>
</organism>
<dbReference type="STRING" id="126957.T1IIW5"/>
<dbReference type="EnsemblMetazoa" id="SMAR000818-RA">
    <property type="protein sequence ID" value="SMAR000818-PA"/>
    <property type="gene ID" value="SMAR000818"/>
</dbReference>
<name>T1IIW5_STRMM</name>
<keyword evidence="4" id="KW-1185">Reference proteome</keyword>
<protein>
    <recommendedName>
        <fullName evidence="2">Nuclear receptor-binding factor 2 MIT domain-containing protein</fullName>
    </recommendedName>
</protein>
<feature type="coiled-coil region" evidence="1">
    <location>
        <begin position="173"/>
        <end position="214"/>
    </location>
</feature>
<accession>T1IIW5</accession>
<dbReference type="PANTHER" id="PTHR14964:SF2">
    <property type="entry name" value="NUCLEAR RECEPTOR-BINDING FACTOR 2"/>
    <property type="match status" value="1"/>
</dbReference>
<dbReference type="EMBL" id="JH430212">
    <property type="status" value="NOT_ANNOTATED_CDS"/>
    <property type="molecule type" value="Genomic_DNA"/>
</dbReference>
<evidence type="ECO:0000256" key="1">
    <source>
        <dbReference type="SAM" id="Coils"/>
    </source>
</evidence>
<dbReference type="PANTHER" id="PTHR14964">
    <property type="entry name" value="NUCLEAR RECEPTOR BINDING FACTOR 2"/>
    <property type="match status" value="1"/>
</dbReference>
<dbReference type="eggNOG" id="ENOG502S4Y2">
    <property type="taxonomic scope" value="Eukaryota"/>
</dbReference>
<dbReference type="Gene3D" id="1.20.58.80">
    <property type="entry name" value="Phosphotransferase system, lactose/cellobiose-type IIA subunit"/>
    <property type="match status" value="1"/>
</dbReference>